<dbReference type="InterPro" id="IPR029044">
    <property type="entry name" value="Nucleotide-diphossugar_trans"/>
</dbReference>
<dbReference type="Pfam" id="PF02348">
    <property type="entry name" value="CTP_transf_3"/>
    <property type="match status" value="1"/>
</dbReference>
<evidence type="ECO:0000313" key="1">
    <source>
        <dbReference type="EMBL" id="AEV70520.1"/>
    </source>
</evidence>
<name>G8LTL0_ACECE</name>
<keyword evidence="2" id="KW-1185">Reference proteome</keyword>
<accession>G8LTL0</accession>
<dbReference type="GO" id="GO:0005829">
    <property type="term" value="C:cytosol"/>
    <property type="evidence" value="ECO:0007669"/>
    <property type="project" value="TreeGrafter"/>
</dbReference>
<proteinExistence type="predicted"/>
<gene>
    <name evidence="1" type="ordered locus">Clocl_4086</name>
</gene>
<dbReference type="EMBL" id="CP003065">
    <property type="protein sequence ID" value="AEV70520.1"/>
    <property type="molecule type" value="Genomic_DNA"/>
</dbReference>
<dbReference type="eggNOG" id="COG1861">
    <property type="taxonomic scope" value="Bacteria"/>
</dbReference>
<dbReference type="Gene3D" id="3.90.550.10">
    <property type="entry name" value="Spore Coat Polysaccharide Biosynthesis Protein SpsA, Chain A"/>
    <property type="match status" value="1"/>
</dbReference>
<dbReference type="InterPro" id="IPR003329">
    <property type="entry name" value="Cytidylyl_trans"/>
</dbReference>
<dbReference type="PANTHER" id="PTHR42866">
    <property type="entry name" value="3-DEOXY-MANNO-OCTULOSONATE CYTIDYLYLTRANSFERASE"/>
    <property type="match status" value="1"/>
</dbReference>
<dbReference type="SUPFAM" id="SSF53448">
    <property type="entry name" value="Nucleotide-diphospho-sugar transferases"/>
    <property type="match status" value="1"/>
</dbReference>
<evidence type="ECO:0000313" key="2">
    <source>
        <dbReference type="Proteomes" id="UP000005435"/>
    </source>
</evidence>
<dbReference type="PANTHER" id="PTHR42866:SF1">
    <property type="entry name" value="SPORE COAT POLYSACCHARIDE BIOSYNTHESIS PROTEIN SPSF"/>
    <property type="match status" value="1"/>
</dbReference>
<sequence>MGSSRLPGKVMIDICGKPVIEHVIDRLKMSKVLDDIIIATTTSVKDKIIVEQAKRNGVKWFCGSEEDVLSRYYYAARENRLSTVVRVTSDCPLIDPVILDEIVEFYKKNDYLLVTNAGNILEYRTYPRGLDVEVFSFDILEKAFYSAKKPYQREHVTPYIYETYENKIYYYKNNINLSKYRWTLDTEEDLKLISIIFNNFYYKYGRNFGFKDILKFIQSNPQLSKINEHIEQKKIG</sequence>
<protein>
    <submittedName>
        <fullName evidence="1">Spore coat polysaccharide biosynthesis protein F, CMP-KDO synthetase</fullName>
    </submittedName>
</protein>
<organism evidence="1 2">
    <name type="scientific">Acetivibrio clariflavus (strain DSM 19732 / NBRC 101661 / EBR45)</name>
    <name type="common">Clostridium clariflavum</name>
    <dbReference type="NCBI Taxonomy" id="720554"/>
    <lineage>
        <taxon>Bacteria</taxon>
        <taxon>Bacillati</taxon>
        <taxon>Bacillota</taxon>
        <taxon>Clostridia</taxon>
        <taxon>Eubacteriales</taxon>
        <taxon>Oscillospiraceae</taxon>
        <taxon>Acetivibrio</taxon>
    </lineage>
</organism>
<reference evidence="1 2" key="2">
    <citation type="journal article" date="2012" name="Stand. Genomic Sci.">
        <title>Complete Genome Sequence of Clostridium clariflavum DSM 19732.</title>
        <authorList>
            <person name="Izquierdo J.A."/>
            <person name="Goodwin L."/>
            <person name="Davenport K.W."/>
            <person name="Teshima H."/>
            <person name="Bruce D."/>
            <person name="Detter C."/>
            <person name="Tapia R."/>
            <person name="Han S."/>
            <person name="Land M."/>
            <person name="Hauser L."/>
            <person name="Jeffries C.D."/>
            <person name="Han J."/>
            <person name="Pitluck S."/>
            <person name="Nolan M."/>
            <person name="Chen A."/>
            <person name="Huntemann M."/>
            <person name="Mavromatis K."/>
            <person name="Mikhailova N."/>
            <person name="Liolios K."/>
            <person name="Woyke T."/>
            <person name="Lynd L.R."/>
        </authorList>
    </citation>
    <scope>NUCLEOTIDE SEQUENCE [LARGE SCALE GENOMIC DNA]</scope>
    <source>
        <strain evidence="2">DSM 19732 / NBRC 101661 / EBR45</strain>
    </source>
</reference>
<dbReference type="AlphaFoldDB" id="G8LTL0"/>
<dbReference type="Proteomes" id="UP000005435">
    <property type="component" value="Chromosome"/>
</dbReference>
<dbReference type="STRING" id="720554.Clocl_4086"/>
<dbReference type="CDD" id="cd02518">
    <property type="entry name" value="GT2_SpsF"/>
    <property type="match status" value="1"/>
</dbReference>
<dbReference type="KEGG" id="ccl:Clocl_4086"/>
<reference evidence="2" key="1">
    <citation type="submission" date="2011-12" db="EMBL/GenBank/DDBJ databases">
        <title>Complete sequence of Clostridium clariflavum DSM 19732.</title>
        <authorList>
            <consortium name="US DOE Joint Genome Institute"/>
            <person name="Lucas S."/>
            <person name="Han J."/>
            <person name="Lapidus A."/>
            <person name="Cheng J.-F."/>
            <person name="Goodwin L."/>
            <person name="Pitluck S."/>
            <person name="Peters L."/>
            <person name="Teshima H."/>
            <person name="Detter J.C."/>
            <person name="Han C."/>
            <person name="Tapia R."/>
            <person name="Land M."/>
            <person name="Hauser L."/>
            <person name="Kyrpides N."/>
            <person name="Ivanova N."/>
            <person name="Pagani I."/>
            <person name="Kitzmiller T."/>
            <person name="Lynd L."/>
            <person name="Izquierdo J."/>
            <person name="Woyke T."/>
        </authorList>
    </citation>
    <scope>NUCLEOTIDE SEQUENCE [LARGE SCALE GENOMIC DNA]</scope>
    <source>
        <strain evidence="2">DSM 19732 / NBRC 101661 / EBR45</strain>
    </source>
</reference>
<dbReference type="HOGENOM" id="CLU_072501_0_0_9"/>